<dbReference type="SUPFAM" id="SSF53850">
    <property type="entry name" value="Periplasmic binding protein-like II"/>
    <property type="match status" value="1"/>
</dbReference>
<dbReference type="Proteomes" id="UP000030853">
    <property type="component" value="Unassembled WGS sequence"/>
</dbReference>
<reference evidence="1 2" key="1">
    <citation type="submission" date="2014-11" db="EMBL/GenBank/DDBJ databases">
        <title>Genome sequencing of Pantoea rodasii ND03.</title>
        <authorList>
            <person name="Muhamad Yunos N.Y."/>
            <person name="Chan K.-G."/>
        </authorList>
    </citation>
    <scope>NUCLEOTIDE SEQUENCE [LARGE SCALE GENOMIC DNA]</scope>
    <source>
        <strain evidence="1 2">ND03</strain>
    </source>
</reference>
<dbReference type="Gene3D" id="3.40.190.10">
    <property type="entry name" value="Periplasmic binding protein-like II"/>
    <property type="match status" value="1"/>
</dbReference>
<proteinExistence type="predicted"/>
<dbReference type="Pfam" id="PF12974">
    <property type="entry name" value="Phosphonate-bd"/>
    <property type="match status" value="1"/>
</dbReference>
<evidence type="ECO:0000313" key="1">
    <source>
        <dbReference type="EMBL" id="KHJ66152.1"/>
    </source>
</evidence>
<comment type="caution">
    <text evidence="1">The sequence shown here is derived from an EMBL/GenBank/DDBJ whole genome shotgun (WGS) entry which is preliminary data.</text>
</comment>
<dbReference type="PANTHER" id="PTHR35841">
    <property type="entry name" value="PHOSPHONATES-BINDING PERIPLASMIC PROTEIN"/>
    <property type="match status" value="1"/>
</dbReference>
<gene>
    <name evidence="1" type="ORF">QU24_20840</name>
</gene>
<protein>
    <submittedName>
        <fullName evidence="1">Phosphate ABC transporter substrate-binding protein</fullName>
    </submittedName>
</protein>
<sequence length="264" mass="29039">MHSMPIISLPMYDIHHPTTLGLTSALTTLLAQRGVQAEVEWHSDLLPHWRDENLLLSQTCGYPLVALLPDVQLVGAFQSSAQGCEGLRYRSWLVARQEDENLSLSDFRGRRAVGNSVDSHSGYNALRYLVAPLAQDGTFFSETQLSGSHRQSLAALRDNRADVAAIDCITWALLRAHYPAELSGLEIIGETPLCAALPLITSAKTDATTLEQLRSALNELTSAKQYQPLMVQSLISGFAVPERAFYDEVQAWEDQAAEYGVTVL</sequence>
<organism evidence="1 2">
    <name type="scientific">Pantoea rodasii</name>
    <dbReference type="NCBI Taxonomy" id="1076549"/>
    <lineage>
        <taxon>Bacteria</taxon>
        <taxon>Pseudomonadati</taxon>
        <taxon>Pseudomonadota</taxon>
        <taxon>Gammaproteobacteria</taxon>
        <taxon>Enterobacterales</taxon>
        <taxon>Erwiniaceae</taxon>
        <taxon>Pantoea</taxon>
    </lineage>
</organism>
<name>A0A0B1R4P4_9GAMM</name>
<dbReference type="EMBL" id="JTJJ01000093">
    <property type="protein sequence ID" value="KHJ66152.1"/>
    <property type="molecule type" value="Genomic_DNA"/>
</dbReference>
<accession>A0A0B1R4P4</accession>
<dbReference type="PANTHER" id="PTHR35841:SF1">
    <property type="entry name" value="PHOSPHONATES-BINDING PERIPLASMIC PROTEIN"/>
    <property type="match status" value="1"/>
</dbReference>
<dbReference type="AlphaFoldDB" id="A0A0B1R4P4"/>
<evidence type="ECO:0000313" key="2">
    <source>
        <dbReference type="Proteomes" id="UP000030853"/>
    </source>
</evidence>